<dbReference type="EMBL" id="PDNB01000180">
    <property type="protein sequence ID" value="PGH00828.1"/>
    <property type="molecule type" value="Genomic_DNA"/>
</dbReference>
<protein>
    <recommendedName>
        <fullName evidence="5 6">Tyrosinase copper-binding domain-containing protein</fullName>
    </recommendedName>
</protein>
<evidence type="ECO:0000256" key="3">
    <source>
        <dbReference type="ARBA" id="ARBA00023008"/>
    </source>
</evidence>
<dbReference type="Gene3D" id="1.10.1280.10">
    <property type="entry name" value="Di-copper center containing domain from catechol oxidase"/>
    <property type="match status" value="1"/>
</dbReference>
<keyword evidence="1" id="KW-0479">Metal-binding</keyword>
<evidence type="ECO:0000256" key="4">
    <source>
        <dbReference type="SAM" id="SignalP"/>
    </source>
</evidence>
<evidence type="ECO:0000259" key="6">
    <source>
        <dbReference type="PROSITE" id="PS00498"/>
    </source>
</evidence>
<comment type="caution">
    <text evidence="7">The sequence shown here is derived from an EMBL/GenBank/DDBJ whole genome shotgun (WGS) entry which is preliminary data.</text>
</comment>
<feature type="signal peptide" evidence="4">
    <location>
        <begin position="1"/>
        <end position="20"/>
    </location>
</feature>
<feature type="chain" id="PRO_5013378612" description="Tyrosinase copper-binding domain-containing protein" evidence="4">
    <location>
        <begin position="21"/>
        <end position="384"/>
    </location>
</feature>
<dbReference type="PANTHER" id="PTHR11474:SF125">
    <property type="entry name" value="N-ACETYL-6-HYDROXYTRYPTOPHAN OXIDASE IVOB-RELATED"/>
    <property type="match status" value="1"/>
</dbReference>
<dbReference type="PRINTS" id="PR00092">
    <property type="entry name" value="TYROSINASE"/>
</dbReference>
<dbReference type="InterPro" id="IPR002227">
    <property type="entry name" value="Tyrosinase_Cu-bd"/>
</dbReference>
<reference evidence="7 8" key="1">
    <citation type="submission" date="2017-10" db="EMBL/GenBank/DDBJ databases">
        <title>Comparative genomics in systemic dimorphic fungi from Ajellomycetaceae.</title>
        <authorList>
            <person name="Munoz J.F."/>
            <person name="Mcewen J.G."/>
            <person name="Clay O.K."/>
            <person name="Cuomo C.A."/>
        </authorList>
    </citation>
    <scope>NUCLEOTIDE SEQUENCE [LARGE SCALE GENOMIC DNA]</scope>
    <source>
        <strain evidence="7 8">UAMH5409</strain>
    </source>
</reference>
<evidence type="ECO:0000259" key="5">
    <source>
        <dbReference type="PROSITE" id="PS00497"/>
    </source>
</evidence>
<dbReference type="OrthoDB" id="4191316at2759"/>
<proteinExistence type="predicted"/>
<dbReference type="Proteomes" id="UP000223968">
    <property type="component" value="Unassembled WGS sequence"/>
</dbReference>
<dbReference type="Pfam" id="PF00264">
    <property type="entry name" value="Tyrosinase"/>
    <property type="match status" value="1"/>
</dbReference>
<feature type="domain" description="Tyrosinase copper-binding" evidence="5">
    <location>
        <begin position="115"/>
        <end position="132"/>
    </location>
</feature>
<feature type="domain" description="Tyrosinase copper-binding" evidence="6">
    <location>
        <begin position="307"/>
        <end position="318"/>
    </location>
</feature>
<keyword evidence="4" id="KW-0732">Signal</keyword>
<dbReference type="InterPro" id="IPR008922">
    <property type="entry name" value="Di-copper_centre_dom_sf"/>
</dbReference>
<evidence type="ECO:0000256" key="2">
    <source>
        <dbReference type="ARBA" id="ARBA00023002"/>
    </source>
</evidence>
<dbReference type="InterPro" id="IPR050316">
    <property type="entry name" value="Tyrosinase/Hemocyanin"/>
</dbReference>
<evidence type="ECO:0000256" key="1">
    <source>
        <dbReference type="ARBA" id="ARBA00022723"/>
    </source>
</evidence>
<dbReference type="PROSITE" id="PS00498">
    <property type="entry name" value="TYROSINASE_2"/>
    <property type="match status" value="1"/>
</dbReference>
<keyword evidence="8" id="KW-1185">Reference proteome</keyword>
<sequence length="384" mass="42434">MRALTPLLLVGLSAVSPALAQSADPVDLLAEEALTIRAKYDESLPDNPERTCTEENVIVRKEWGSLSESERVEYTNAVLCLLEEPSQLDPVEVPGARNRYDDFVAVHINQTLGIHATGNFLTWHRLYVAAYEQALRNLCGYKGAQPYWAWNKYADDPINSPIFDGSPYSMSGNGAYIPHNDTIIQPPNITLPAGQGGDCVMSGPFKDMVVNLGPLVSPLQVPGSEPQEGNGLNHNPRCLRRDISEVAARDWTRTEDVMTLIQDNENVLLFQNMMQGDPRVGILGVHAGGHYTINGDPGADFFASPGDPAFFLHHAMIDRTYWIWQNLDPAKRLSEVMGTITVYNEPPSRNTTVDDVIELNNLADARRIGELLDTTAGPLCYIYK</sequence>
<organism evidence="7 8">
    <name type="scientific">Helicocarpus griseus UAMH5409</name>
    <dbReference type="NCBI Taxonomy" id="1447875"/>
    <lineage>
        <taxon>Eukaryota</taxon>
        <taxon>Fungi</taxon>
        <taxon>Dikarya</taxon>
        <taxon>Ascomycota</taxon>
        <taxon>Pezizomycotina</taxon>
        <taxon>Eurotiomycetes</taxon>
        <taxon>Eurotiomycetidae</taxon>
        <taxon>Onygenales</taxon>
        <taxon>Ajellomycetaceae</taxon>
        <taxon>Helicocarpus</taxon>
    </lineage>
</organism>
<dbReference type="AlphaFoldDB" id="A0A2B7WWK3"/>
<evidence type="ECO:0000313" key="7">
    <source>
        <dbReference type="EMBL" id="PGH00828.1"/>
    </source>
</evidence>
<dbReference type="STRING" id="1447875.A0A2B7WWK3"/>
<evidence type="ECO:0000313" key="8">
    <source>
        <dbReference type="Proteomes" id="UP000223968"/>
    </source>
</evidence>
<name>A0A2B7WWK3_9EURO</name>
<dbReference type="PANTHER" id="PTHR11474">
    <property type="entry name" value="TYROSINASE FAMILY MEMBER"/>
    <property type="match status" value="1"/>
</dbReference>
<gene>
    <name evidence="7" type="ORF">AJ79_08079</name>
</gene>
<dbReference type="PROSITE" id="PS00497">
    <property type="entry name" value="TYROSINASE_1"/>
    <property type="match status" value="1"/>
</dbReference>
<keyword evidence="2" id="KW-0560">Oxidoreductase</keyword>
<accession>A0A2B7WWK3</accession>
<dbReference type="GO" id="GO:0046872">
    <property type="term" value="F:metal ion binding"/>
    <property type="evidence" value="ECO:0007669"/>
    <property type="project" value="UniProtKB-KW"/>
</dbReference>
<dbReference type="GO" id="GO:0016491">
    <property type="term" value="F:oxidoreductase activity"/>
    <property type="evidence" value="ECO:0007669"/>
    <property type="project" value="UniProtKB-KW"/>
</dbReference>
<dbReference type="SUPFAM" id="SSF48056">
    <property type="entry name" value="Di-copper centre-containing domain"/>
    <property type="match status" value="1"/>
</dbReference>
<keyword evidence="3" id="KW-0186">Copper</keyword>